<sequence>MPPKCSDLWSLTSHWIEICPEIEGLIKVCSDNKDIQQLTITHSTDNTTSSSNNNNNNSNNNSVRAILKAELDWVQSQISSKSPIVASHSDLLSGNIIIPNDISEALNKGSEATEKLLKEKYSQGDQSPISFIDYEYMIKAPRAFDISNHFMEWQGFNCDKDLIPKPDINNQVMRIWCRSYLSAFTSSTSSKISDADVDKLINEIALYYGVPGFYWGVWAGIQSGISLIDFDYSNYSGERLIEYWNWKRWFLKLKLNSKI</sequence>
<organism evidence="1 2">
    <name type="scientific">Ambrosiozyma monospora</name>
    <name type="common">Yeast</name>
    <name type="synonym">Endomycopsis monosporus</name>
    <dbReference type="NCBI Taxonomy" id="43982"/>
    <lineage>
        <taxon>Eukaryota</taxon>
        <taxon>Fungi</taxon>
        <taxon>Dikarya</taxon>
        <taxon>Ascomycota</taxon>
        <taxon>Saccharomycotina</taxon>
        <taxon>Pichiomycetes</taxon>
        <taxon>Pichiales</taxon>
        <taxon>Pichiaceae</taxon>
        <taxon>Ambrosiozyma</taxon>
    </lineage>
</organism>
<dbReference type="Proteomes" id="UP001165064">
    <property type="component" value="Unassembled WGS sequence"/>
</dbReference>
<evidence type="ECO:0000313" key="2">
    <source>
        <dbReference type="Proteomes" id="UP001165064"/>
    </source>
</evidence>
<reference evidence="1" key="1">
    <citation type="submission" date="2023-04" db="EMBL/GenBank/DDBJ databases">
        <title>Ambrosiozyma monospora NBRC 10751.</title>
        <authorList>
            <person name="Ichikawa N."/>
            <person name="Sato H."/>
            <person name="Tonouchi N."/>
        </authorList>
    </citation>
    <scope>NUCLEOTIDE SEQUENCE</scope>
    <source>
        <strain evidence="1">NBRC 10751</strain>
    </source>
</reference>
<evidence type="ECO:0000313" key="1">
    <source>
        <dbReference type="EMBL" id="GME81846.1"/>
    </source>
</evidence>
<gene>
    <name evidence="1" type="ORF">Amon02_000516900</name>
</gene>
<comment type="caution">
    <text evidence="1">The sequence shown here is derived from an EMBL/GenBank/DDBJ whole genome shotgun (WGS) entry which is preliminary data.</text>
</comment>
<dbReference type="EMBL" id="BSXS01003729">
    <property type="protein sequence ID" value="GME81846.1"/>
    <property type="molecule type" value="Genomic_DNA"/>
</dbReference>
<protein>
    <submittedName>
        <fullName evidence="1">Unnamed protein product</fullName>
    </submittedName>
</protein>
<proteinExistence type="predicted"/>
<accession>A0ACB5T5P3</accession>
<keyword evidence="2" id="KW-1185">Reference proteome</keyword>
<name>A0ACB5T5P3_AMBMO</name>